<dbReference type="EMBL" id="CP133594">
    <property type="protein sequence ID" value="WMW23005.1"/>
    <property type="molecule type" value="Genomic_DNA"/>
</dbReference>
<protein>
    <submittedName>
        <fullName evidence="1">DUF2284 domain-containing protein</fullName>
    </submittedName>
</protein>
<sequence>MTKDSNSVMAKAAELGLTAYMLNASDIDVENRAKLKCAYGCRGYGKRLSCPPHIISIDEFREILKEYNTAILLIEEHDTSAEKDIFKAWSRLRKGTFHKMLELEHDAFRKGFTYAQLLRPGACNECETCGNECNKPEMRRFPPEAVGINLSKLMEKKGLKMEYCNFDRVKCVGILLLE</sequence>
<accession>A0AA51UH20</accession>
<dbReference type="InterPro" id="IPR019271">
    <property type="entry name" value="DUF2284_metal-binding"/>
</dbReference>
<dbReference type="Proteomes" id="UP001183006">
    <property type="component" value="Chromosome"/>
</dbReference>
<dbReference type="KEGG" id="mmav:RE476_04030"/>
<dbReference type="AlphaFoldDB" id="A0AA51UH20"/>
<dbReference type="Pfam" id="PF10050">
    <property type="entry name" value="DUF2284"/>
    <property type="match status" value="1"/>
</dbReference>
<gene>
    <name evidence="1" type="ORF">RE476_04030</name>
</gene>
<reference evidence="1" key="1">
    <citation type="submission" date="2023-08" db="EMBL/GenBank/DDBJ databases">
        <title>Methanolobus mangrovi sp. nov. and Methanolobus sediminis sp. nov, two novel methylotrophic methanogens isolated from mangrove sediments in China.</title>
        <authorList>
            <person name="Zhou J."/>
        </authorList>
    </citation>
    <scope>NUCLEOTIDE SEQUENCE</scope>
    <source>
        <strain evidence="1">FTZ2</strain>
    </source>
</reference>
<dbReference type="PIRSF" id="PIRSF018748">
    <property type="entry name" value="UCP018748"/>
    <property type="match status" value="1"/>
</dbReference>
<keyword evidence="2" id="KW-1185">Reference proteome</keyword>
<dbReference type="GeneID" id="84229281"/>
<evidence type="ECO:0000313" key="2">
    <source>
        <dbReference type="Proteomes" id="UP001183006"/>
    </source>
</evidence>
<organism evidence="1 2">
    <name type="scientific">Methanolobus mangrovi</name>
    <dbReference type="NCBI Taxonomy" id="3072977"/>
    <lineage>
        <taxon>Archaea</taxon>
        <taxon>Methanobacteriati</taxon>
        <taxon>Methanobacteriota</taxon>
        <taxon>Stenosarchaea group</taxon>
        <taxon>Methanomicrobia</taxon>
        <taxon>Methanosarcinales</taxon>
        <taxon>Methanosarcinaceae</taxon>
        <taxon>Methanolobus</taxon>
    </lineage>
</organism>
<proteinExistence type="predicted"/>
<name>A0AA51UH20_9EURY</name>
<dbReference type="RefSeq" id="WP_309309120.1">
    <property type="nucleotide sequence ID" value="NZ_CP133594.1"/>
</dbReference>
<evidence type="ECO:0000313" key="1">
    <source>
        <dbReference type="EMBL" id="WMW23005.1"/>
    </source>
</evidence>